<proteinExistence type="predicted"/>
<protein>
    <submittedName>
        <fullName evidence="1">Uncharacterized protein</fullName>
    </submittedName>
</protein>
<dbReference type="EMBL" id="MT143093">
    <property type="protein sequence ID" value="QJA92749.1"/>
    <property type="molecule type" value="Genomic_DNA"/>
</dbReference>
<sequence length="56" mass="6206">MKKAYVEKPHPFKFTAKGASLFLASWCRISNGDGSTIAYAPDRITAQQIADLFNKT</sequence>
<evidence type="ECO:0000313" key="1">
    <source>
        <dbReference type="EMBL" id="QJA92749.1"/>
    </source>
</evidence>
<reference evidence="1" key="1">
    <citation type="submission" date="2020-03" db="EMBL/GenBank/DDBJ databases">
        <title>The deep terrestrial virosphere.</title>
        <authorList>
            <person name="Holmfeldt K."/>
            <person name="Nilsson E."/>
            <person name="Simone D."/>
            <person name="Lopez-Fernandez M."/>
            <person name="Wu X."/>
            <person name="de Brujin I."/>
            <person name="Lundin D."/>
            <person name="Andersson A."/>
            <person name="Bertilsson S."/>
            <person name="Dopson M."/>
        </authorList>
    </citation>
    <scope>NUCLEOTIDE SEQUENCE</scope>
    <source>
        <strain evidence="1">MM415B04497</strain>
    </source>
</reference>
<organism evidence="1">
    <name type="scientific">viral metagenome</name>
    <dbReference type="NCBI Taxonomy" id="1070528"/>
    <lineage>
        <taxon>unclassified sequences</taxon>
        <taxon>metagenomes</taxon>
        <taxon>organismal metagenomes</taxon>
    </lineage>
</organism>
<gene>
    <name evidence="1" type="ORF">MM415B04497_0008</name>
</gene>
<name>A0A6M3LEG7_9ZZZZ</name>
<accession>A0A6M3LEG7</accession>
<dbReference type="AlphaFoldDB" id="A0A6M3LEG7"/>